<evidence type="ECO:0000313" key="3">
    <source>
        <dbReference type="Proteomes" id="UP001189429"/>
    </source>
</evidence>
<accession>A0ABN9SE09</accession>
<evidence type="ECO:0000256" key="1">
    <source>
        <dbReference type="SAM" id="MobiDB-lite"/>
    </source>
</evidence>
<reference evidence="2" key="1">
    <citation type="submission" date="2023-10" db="EMBL/GenBank/DDBJ databases">
        <authorList>
            <person name="Chen Y."/>
            <person name="Shah S."/>
            <person name="Dougan E. K."/>
            <person name="Thang M."/>
            <person name="Chan C."/>
        </authorList>
    </citation>
    <scope>NUCLEOTIDE SEQUENCE [LARGE SCALE GENOMIC DNA]</scope>
</reference>
<feature type="compositionally biased region" description="Acidic residues" evidence="1">
    <location>
        <begin position="27"/>
        <end position="36"/>
    </location>
</feature>
<proteinExistence type="predicted"/>
<dbReference type="EMBL" id="CAUYUJ010010469">
    <property type="protein sequence ID" value="CAK0829472.1"/>
    <property type="molecule type" value="Genomic_DNA"/>
</dbReference>
<sequence length="209" mass="24155">MAAMPHPRDEAPPPLVPQPASRSNLDAFDDVPDDFELPPGSVKKGEKYRQVLLPVPFHLPRQPPHERRQSKKQSCIKMNCRRPARIYGVGTRPTWRRLLRHAWFALRAKKGAPAPIREIRADLRRHICMQLFLFIGQTQIGPTLFNIYGRASGMEEIQNKSTNERLDGVVWLAAPLMNYMKNPRVMAQGRVQMNFRGIPDWQIRVFLLF</sequence>
<dbReference type="Gene3D" id="1.10.760.10">
    <property type="entry name" value="Cytochrome c-like domain"/>
    <property type="match status" value="1"/>
</dbReference>
<dbReference type="InterPro" id="IPR036909">
    <property type="entry name" value="Cyt_c-like_dom_sf"/>
</dbReference>
<feature type="compositionally biased region" description="Basic and acidic residues" evidence="1">
    <location>
        <begin position="1"/>
        <end position="11"/>
    </location>
</feature>
<feature type="region of interest" description="Disordered" evidence="1">
    <location>
        <begin position="1"/>
        <end position="42"/>
    </location>
</feature>
<dbReference type="Proteomes" id="UP001189429">
    <property type="component" value="Unassembled WGS sequence"/>
</dbReference>
<name>A0ABN9SE09_9DINO</name>
<protein>
    <submittedName>
        <fullName evidence="2">Uncharacterized protein</fullName>
    </submittedName>
</protein>
<evidence type="ECO:0000313" key="2">
    <source>
        <dbReference type="EMBL" id="CAK0829472.1"/>
    </source>
</evidence>
<comment type="caution">
    <text evidence="2">The sequence shown here is derived from an EMBL/GenBank/DDBJ whole genome shotgun (WGS) entry which is preliminary data.</text>
</comment>
<organism evidence="2 3">
    <name type="scientific">Prorocentrum cordatum</name>
    <dbReference type="NCBI Taxonomy" id="2364126"/>
    <lineage>
        <taxon>Eukaryota</taxon>
        <taxon>Sar</taxon>
        <taxon>Alveolata</taxon>
        <taxon>Dinophyceae</taxon>
        <taxon>Prorocentrales</taxon>
        <taxon>Prorocentraceae</taxon>
        <taxon>Prorocentrum</taxon>
    </lineage>
</organism>
<gene>
    <name evidence="2" type="ORF">PCOR1329_LOCUS28400</name>
</gene>
<keyword evidence="3" id="KW-1185">Reference proteome</keyword>